<dbReference type="SUPFAM" id="SSF89550">
    <property type="entry name" value="PHP domain-like"/>
    <property type="match status" value="1"/>
</dbReference>
<name>A0ABQ6Z085_9ENTE</name>
<dbReference type="Proteomes" id="UP000782705">
    <property type="component" value="Unassembled WGS sequence"/>
</dbReference>
<feature type="domain" description="AAA+ ATPase" evidence="1">
    <location>
        <begin position="238"/>
        <end position="637"/>
    </location>
</feature>
<evidence type="ECO:0000313" key="2">
    <source>
        <dbReference type="EMBL" id="KAF1304301.1"/>
    </source>
</evidence>
<dbReference type="InterPro" id="IPR027417">
    <property type="entry name" value="P-loop_NTPase"/>
</dbReference>
<protein>
    <recommendedName>
        <fullName evidence="1">AAA+ ATPase domain-containing protein</fullName>
    </recommendedName>
</protein>
<evidence type="ECO:0000313" key="3">
    <source>
        <dbReference type="Proteomes" id="UP000782705"/>
    </source>
</evidence>
<dbReference type="CDD" id="cd07432">
    <property type="entry name" value="PHP_HisPPase"/>
    <property type="match status" value="1"/>
</dbReference>
<dbReference type="RefSeq" id="WP_161901805.1">
    <property type="nucleotide sequence ID" value="NZ_MAEL01000033.1"/>
</dbReference>
<proteinExistence type="predicted"/>
<keyword evidence="3" id="KW-1185">Reference proteome</keyword>
<dbReference type="EMBL" id="MAEL01000033">
    <property type="protein sequence ID" value="KAF1304301.1"/>
    <property type="molecule type" value="Genomic_DNA"/>
</dbReference>
<dbReference type="SMART" id="SM00382">
    <property type="entry name" value="AAA"/>
    <property type="match status" value="1"/>
</dbReference>
<dbReference type="Gene3D" id="3.40.50.300">
    <property type="entry name" value="P-loop containing nucleotide triphosphate hydrolases"/>
    <property type="match status" value="1"/>
</dbReference>
<reference evidence="2 3" key="1">
    <citation type="submission" date="2016-06" db="EMBL/GenBank/DDBJ databases">
        <title>Four novel species of enterococci isolated from chicken manure.</title>
        <authorList>
            <person name="Van Tyne D."/>
        </authorList>
    </citation>
    <scope>NUCLEOTIDE SEQUENCE [LARGE SCALE GENOMIC DNA]</scope>
    <source>
        <strain evidence="2 3">CU12B</strain>
    </source>
</reference>
<dbReference type="InterPro" id="IPR016195">
    <property type="entry name" value="Pol/histidinol_Pase-like"/>
</dbReference>
<organism evidence="2 3">
    <name type="scientific">Candidatus Enterococcus willemsii</name>
    <dbReference type="NCBI Taxonomy" id="1857215"/>
    <lineage>
        <taxon>Bacteria</taxon>
        <taxon>Bacillati</taxon>
        <taxon>Bacillota</taxon>
        <taxon>Bacilli</taxon>
        <taxon>Lactobacillales</taxon>
        <taxon>Enterococcaceae</taxon>
        <taxon>Enterococcus</taxon>
    </lineage>
</organism>
<dbReference type="Gene3D" id="3.20.20.140">
    <property type="entry name" value="Metal-dependent hydrolases"/>
    <property type="match status" value="1"/>
</dbReference>
<dbReference type="SUPFAM" id="SSF52540">
    <property type="entry name" value="P-loop containing nucleoside triphosphate hydrolases"/>
    <property type="match status" value="1"/>
</dbReference>
<sequence>MKKIDLHIHTVSNPLSDSSFEFDINVLKKYVNDMGINGIAITNHNVFDKEQFEYINKELKQTVLPGVEIDIAAGHLLLIGKEENIDKIDIGSKRLKEILSSEKRHISYEEFIELFGDPEDYLLIPHYTKKPRIHPECEKKFGDNIFCGEVSGHKSFIMTKKDVNNKISPVYFSDFRASSDFNYSDEKNVFPVRYTYIDVEEVSYNSIKLALQDKTKVFLNKEKEDDKFVISRNEVVASDKLNLIVGKRSSGKTQLLKEISKSVEAEDLLYIKQFDITSSSQPDEFEKILRKNQENNVEEYMKPIRNSINSILSLNQEELFIQMDEYLDSLKKYAHRSDIEDAYSKMKIFSTKNFNKKNNSNLKTLIKSVNNVSKNQEYKSIINNYISESQLIGLQTELIEKYKEDEKIYILTKRVDKIVNATKKKLSKKSAKTSVDNIDLLKIFTNLEKIKRFDKKIIQISNSENPIYENKTGKFTELVLKTRFENTKAVQKSLGSSNIAMKDIYDNFYVDFSPYRYLIGLRNKGIEEGKLYKALFKIKYIVLNEKDTPVSGGETAEFNLLNQIEHAKGFEVLLMDEPEASFDNEFIHREILPLIKRISENTTVFIVTHNNTMGTLIQPNNIIFTYFDMDLYKTGISKQECFKIYSGKFTDSILKNKNNQEIKNYDVLLNTMEAGIIAYGERKRVYENIKN</sequence>
<dbReference type="InterPro" id="IPR003593">
    <property type="entry name" value="AAA+_ATPase"/>
</dbReference>
<accession>A0ABQ6Z085</accession>
<gene>
    <name evidence="2" type="ORF">BAU17_12065</name>
</gene>
<comment type="caution">
    <text evidence="2">The sequence shown here is derived from an EMBL/GenBank/DDBJ whole genome shotgun (WGS) entry which is preliminary data.</text>
</comment>
<evidence type="ECO:0000259" key="1">
    <source>
        <dbReference type="SMART" id="SM00382"/>
    </source>
</evidence>